<accession>A0ABW0NZ90</accession>
<comment type="caution">
    <text evidence="2">The sequence shown here is derived from an EMBL/GenBank/DDBJ whole genome shotgun (WGS) entry which is preliminary data.</text>
</comment>
<reference evidence="3" key="1">
    <citation type="journal article" date="2019" name="Int. J. Syst. Evol. Microbiol.">
        <title>The Global Catalogue of Microorganisms (GCM) 10K type strain sequencing project: providing services to taxonomists for standard genome sequencing and annotation.</title>
        <authorList>
            <consortium name="The Broad Institute Genomics Platform"/>
            <consortium name="The Broad Institute Genome Sequencing Center for Infectious Disease"/>
            <person name="Wu L."/>
            <person name="Ma J."/>
        </authorList>
    </citation>
    <scope>NUCLEOTIDE SEQUENCE [LARGE SCALE GENOMIC DNA]</scope>
    <source>
        <strain evidence="3">CCUG 43117</strain>
    </source>
</reference>
<evidence type="ECO:0008006" key="4">
    <source>
        <dbReference type="Google" id="ProtNLM"/>
    </source>
</evidence>
<evidence type="ECO:0000256" key="1">
    <source>
        <dbReference type="SAM" id="Coils"/>
    </source>
</evidence>
<evidence type="ECO:0000313" key="3">
    <source>
        <dbReference type="Proteomes" id="UP001596060"/>
    </source>
</evidence>
<gene>
    <name evidence="2" type="ORF">ACFPN9_09675</name>
</gene>
<protein>
    <recommendedName>
        <fullName evidence="4">Lysozyme inhibitor LprI N-terminal domain-containing protein</fullName>
    </recommendedName>
</protein>
<name>A0ABW0NZ90_9HYPH</name>
<feature type="coiled-coil region" evidence="1">
    <location>
        <begin position="116"/>
        <end position="143"/>
    </location>
</feature>
<dbReference type="EMBL" id="JBHSLU010000017">
    <property type="protein sequence ID" value="MFC5505525.1"/>
    <property type="molecule type" value="Genomic_DNA"/>
</dbReference>
<dbReference type="Proteomes" id="UP001596060">
    <property type="component" value="Unassembled WGS sequence"/>
</dbReference>
<organism evidence="2 3">
    <name type="scientific">Bosea massiliensis</name>
    <dbReference type="NCBI Taxonomy" id="151419"/>
    <lineage>
        <taxon>Bacteria</taxon>
        <taxon>Pseudomonadati</taxon>
        <taxon>Pseudomonadota</taxon>
        <taxon>Alphaproteobacteria</taxon>
        <taxon>Hyphomicrobiales</taxon>
        <taxon>Boseaceae</taxon>
        <taxon>Bosea</taxon>
    </lineage>
</organism>
<keyword evidence="3" id="KW-1185">Reference proteome</keyword>
<evidence type="ECO:0000313" key="2">
    <source>
        <dbReference type="EMBL" id="MFC5505525.1"/>
    </source>
</evidence>
<keyword evidence="1" id="KW-0175">Coiled coil</keyword>
<dbReference type="RefSeq" id="WP_156449974.1">
    <property type="nucleotide sequence ID" value="NZ_JBHSLU010000017.1"/>
</dbReference>
<sequence length="173" mass="19176">MFLYTPSSQYPCADQTAPEIEAYYRAVQPGSEVAIRETHGGMLRYYLSTVDKLNRGRVYPIGHQSFFAKSGSMCSAPHGQCSLVVPTAAVKAFAEANPPNYGLCYSRYVVAAPATLEEARAKLAEAEDRLQQLQRAWDNYSGNNPNKYRSSIKDAQTDVSIWAGTVQRLEKPD</sequence>
<proteinExistence type="predicted"/>